<dbReference type="RefSeq" id="WP_231932921.1">
    <property type="nucleotide sequence ID" value="NZ_CP036349.1"/>
</dbReference>
<dbReference type="InterPro" id="IPR002229">
    <property type="entry name" value="RhesusRHD"/>
</dbReference>
<dbReference type="InterPro" id="IPR001905">
    <property type="entry name" value="Ammonium_transpt"/>
</dbReference>
<feature type="transmembrane region" description="Helical" evidence="8">
    <location>
        <begin position="253"/>
        <end position="274"/>
    </location>
</feature>
<keyword evidence="13" id="KW-1185">Reference proteome</keyword>
<sequence precursor="true">MTLALERRGWAVMLLALLAALAGPAGYAIAQEEAEAPAATEEAVEAPAEEEAVAEEPVEEEATTEEAPEEEAVDLGIGYAFDNAVLFFCAVLVFFMQAGFAMVEAGFNSSKNAVNIMFKNAMDICVGVLLFFAVGFGLMYPLGYENNAEAAEHLDTAPGFFSFGNLGLSGYSSGFSVEVDWLFQAVFAATAATIVSGAVAGRMKVSGYLIYSAILTGLVYPVSGFWKWGGGWLTRFGDYDSTANEFAMAFQDFAGSAVVHGLGGFAGLAGAIVLGPRIGRFVETKSIPMPGHNIPLAGLGVFILWFGWYGFNPGSQLAFTSTDDINATMHCAITTTLAAGAGGIVATVLSWLMFGKPDLSMGLNGILAGLVSITACCDCMTDWWSIVVGAIGGVLVIFGIIMLDKLKIDDPVGAWPVHGLCGIWGCLAIGIIPNDYLRDGATSFAIQATGALSICAWGFGTMFILFSVLKAVGLLRVSPEEEQQGLDISEHGMAAYTH</sequence>
<feature type="transmembrane region" description="Helical" evidence="8">
    <location>
        <begin position="84"/>
        <end position="103"/>
    </location>
</feature>
<evidence type="ECO:0000256" key="2">
    <source>
        <dbReference type="ARBA" id="ARBA00005887"/>
    </source>
</evidence>
<keyword evidence="5 8" id="KW-1133">Transmembrane helix</keyword>
<comment type="similarity">
    <text evidence="2 8">Belongs to the ammonia transporter channel (TC 1.A.11.2) family.</text>
</comment>
<accession>A0A518K9B8</accession>
<feature type="transmembrane region" description="Helical" evidence="8">
    <location>
        <begin position="331"/>
        <end position="352"/>
    </location>
</feature>
<keyword evidence="10" id="KW-0732">Signal</keyword>
<evidence type="ECO:0000256" key="1">
    <source>
        <dbReference type="ARBA" id="ARBA00004141"/>
    </source>
</evidence>
<keyword evidence="4 8" id="KW-0812">Transmembrane</keyword>
<name>A0A518K9B8_9BACT</name>
<evidence type="ECO:0000256" key="6">
    <source>
        <dbReference type="ARBA" id="ARBA00023136"/>
    </source>
</evidence>
<dbReference type="AlphaFoldDB" id="A0A518K9B8"/>
<organism evidence="12 13">
    <name type="scientific">Botrimarina mediterranea</name>
    <dbReference type="NCBI Taxonomy" id="2528022"/>
    <lineage>
        <taxon>Bacteria</taxon>
        <taxon>Pseudomonadati</taxon>
        <taxon>Planctomycetota</taxon>
        <taxon>Planctomycetia</taxon>
        <taxon>Pirellulales</taxon>
        <taxon>Lacipirellulaceae</taxon>
        <taxon>Botrimarina</taxon>
    </lineage>
</organism>
<evidence type="ECO:0000256" key="7">
    <source>
        <dbReference type="ARBA" id="ARBA00023177"/>
    </source>
</evidence>
<dbReference type="PANTHER" id="PTHR11730:SF62">
    <property type="entry name" value="AMMONIUM TRANSPORTER SLL1017-RELATED"/>
    <property type="match status" value="1"/>
</dbReference>
<evidence type="ECO:0000256" key="4">
    <source>
        <dbReference type="ARBA" id="ARBA00022692"/>
    </source>
</evidence>
<feature type="transmembrane region" description="Helical" evidence="8">
    <location>
        <begin position="294"/>
        <end position="311"/>
    </location>
</feature>
<protein>
    <recommendedName>
        <fullName evidence="8">Ammonium transporter</fullName>
    </recommendedName>
</protein>
<dbReference type="KEGG" id="bmei:Spa11_25890"/>
<dbReference type="NCBIfam" id="TIGR00836">
    <property type="entry name" value="amt"/>
    <property type="match status" value="1"/>
</dbReference>
<feature type="compositionally biased region" description="Acidic residues" evidence="9">
    <location>
        <begin position="42"/>
        <end position="70"/>
    </location>
</feature>
<dbReference type="PROSITE" id="PS01219">
    <property type="entry name" value="AMMONIUM_TRANSP"/>
    <property type="match status" value="1"/>
</dbReference>
<evidence type="ECO:0000256" key="8">
    <source>
        <dbReference type="RuleBase" id="RU362002"/>
    </source>
</evidence>
<feature type="transmembrane region" description="Helical" evidence="8">
    <location>
        <begin position="415"/>
        <end position="432"/>
    </location>
</feature>
<dbReference type="GO" id="GO:0008519">
    <property type="term" value="F:ammonium channel activity"/>
    <property type="evidence" value="ECO:0007669"/>
    <property type="project" value="InterPro"/>
</dbReference>
<dbReference type="Pfam" id="PF00909">
    <property type="entry name" value="Ammonium_transp"/>
    <property type="match status" value="1"/>
</dbReference>
<evidence type="ECO:0000256" key="10">
    <source>
        <dbReference type="SAM" id="SignalP"/>
    </source>
</evidence>
<dbReference type="InterPro" id="IPR029020">
    <property type="entry name" value="Ammonium/urea_transptr"/>
</dbReference>
<feature type="signal peptide" evidence="10">
    <location>
        <begin position="1"/>
        <end position="30"/>
    </location>
</feature>
<feature type="transmembrane region" description="Helical" evidence="8">
    <location>
        <begin position="208"/>
        <end position="226"/>
    </location>
</feature>
<feature type="domain" description="Ammonium transporter AmtB-like" evidence="11">
    <location>
        <begin position="85"/>
        <end position="496"/>
    </location>
</feature>
<dbReference type="Gene3D" id="1.10.3430.10">
    <property type="entry name" value="Ammonium transporter AmtB like domains"/>
    <property type="match status" value="1"/>
</dbReference>
<dbReference type="InterPro" id="IPR024041">
    <property type="entry name" value="NH4_transpt_AmtB-like_dom"/>
</dbReference>
<evidence type="ECO:0000313" key="13">
    <source>
        <dbReference type="Proteomes" id="UP000316426"/>
    </source>
</evidence>
<comment type="subcellular location">
    <subcellularLocation>
        <location evidence="8">Cell membrane</location>
        <topology evidence="8">Multi-pass membrane protein</topology>
    </subcellularLocation>
    <subcellularLocation>
        <location evidence="1">Membrane</location>
        <topology evidence="1">Multi-pass membrane protein</topology>
    </subcellularLocation>
</comment>
<dbReference type="PRINTS" id="PR00342">
    <property type="entry name" value="RHESUSRHD"/>
</dbReference>
<proteinExistence type="inferred from homology"/>
<reference evidence="12 13" key="1">
    <citation type="submission" date="2019-02" db="EMBL/GenBank/DDBJ databases">
        <title>Deep-cultivation of Planctomycetes and their phenomic and genomic characterization uncovers novel biology.</title>
        <authorList>
            <person name="Wiegand S."/>
            <person name="Jogler M."/>
            <person name="Boedeker C."/>
            <person name="Pinto D."/>
            <person name="Vollmers J."/>
            <person name="Rivas-Marin E."/>
            <person name="Kohn T."/>
            <person name="Peeters S.H."/>
            <person name="Heuer A."/>
            <person name="Rast P."/>
            <person name="Oberbeckmann S."/>
            <person name="Bunk B."/>
            <person name="Jeske O."/>
            <person name="Meyerdierks A."/>
            <person name="Storesund J.E."/>
            <person name="Kallscheuer N."/>
            <person name="Luecker S."/>
            <person name="Lage O.M."/>
            <person name="Pohl T."/>
            <person name="Merkel B.J."/>
            <person name="Hornburger P."/>
            <person name="Mueller R.-W."/>
            <person name="Bruemmer F."/>
            <person name="Labrenz M."/>
            <person name="Spormann A.M."/>
            <person name="Op den Camp H."/>
            <person name="Overmann J."/>
            <person name="Amann R."/>
            <person name="Jetten M.S.M."/>
            <person name="Mascher T."/>
            <person name="Medema M.H."/>
            <person name="Devos D.P."/>
            <person name="Kaster A.-K."/>
            <person name="Ovreas L."/>
            <person name="Rohde M."/>
            <person name="Galperin M.Y."/>
            <person name="Jogler C."/>
        </authorList>
    </citation>
    <scope>NUCLEOTIDE SEQUENCE [LARGE SCALE GENOMIC DNA]</scope>
    <source>
        <strain evidence="12 13">Spa11</strain>
    </source>
</reference>
<dbReference type="EMBL" id="CP036349">
    <property type="protein sequence ID" value="QDV74386.1"/>
    <property type="molecule type" value="Genomic_DNA"/>
</dbReference>
<dbReference type="Proteomes" id="UP000316426">
    <property type="component" value="Chromosome"/>
</dbReference>
<feature type="region of interest" description="Disordered" evidence="9">
    <location>
        <begin position="38"/>
        <end position="70"/>
    </location>
</feature>
<feature type="transmembrane region" description="Helical" evidence="8">
    <location>
        <begin position="444"/>
        <end position="469"/>
    </location>
</feature>
<dbReference type="SUPFAM" id="SSF111352">
    <property type="entry name" value="Ammonium transporter"/>
    <property type="match status" value="1"/>
</dbReference>
<feature type="transmembrane region" description="Helical" evidence="8">
    <location>
        <begin position="124"/>
        <end position="142"/>
    </location>
</feature>
<keyword evidence="7 8" id="KW-0924">Ammonia transport</keyword>
<dbReference type="GO" id="GO:0097272">
    <property type="term" value="P:ammonium homeostasis"/>
    <property type="evidence" value="ECO:0007669"/>
    <property type="project" value="TreeGrafter"/>
</dbReference>
<evidence type="ECO:0000256" key="5">
    <source>
        <dbReference type="ARBA" id="ARBA00022989"/>
    </source>
</evidence>
<feature type="transmembrane region" description="Helical" evidence="8">
    <location>
        <begin position="383"/>
        <end position="403"/>
    </location>
</feature>
<dbReference type="GO" id="GO:0005886">
    <property type="term" value="C:plasma membrane"/>
    <property type="evidence" value="ECO:0007669"/>
    <property type="project" value="UniProtKB-SubCell"/>
</dbReference>
<dbReference type="InterPro" id="IPR018047">
    <property type="entry name" value="Ammonium_transpt_CS"/>
</dbReference>
<gene>
    <name evidence="12" type="primary">nrgA</name>
    <name evidence="12" type="ORF">Spa11_25890</name>
</gene>
<keyword evidence="6 8" id="KW-0472">Membrane</keyword>
<feature type="chain" id="PRO_5021823972" description="Ammonium transporter" evidence="10">
    <location>
        <begin position="31"/>
        <end position="498"/>
    </location>
</feature>
<keyword evidence="3 8" id="KW-0813">Transport</keyword>
<evidence type="ECO:0000259" key="11">
    <source>
        <dbReference type="Pfam" id="PF00909"/>
    </source>
</evidence>
<dbReference type="PANTHER" id="PTHR11730">
    <property type="entry name" value="AMMONIUM TRANSPORTER"/>
    <property type="match status" value="1"/>
</dbReference>
<evidence type="ECO:0000256" key="3">
    <source>
        <dbReference type="ARBA" id="ARBA00022448"/>
    </source>
</evidence>
<evidence type="ECO:0000256" key="9">
    <source>
        <dbReference type="SAM" id="MobiDB-lite"/>
    </source>
</evidence>
<evidence type="ECO:0000313" key="12">
    <source>
        <dbReference type="EMBL" id="QDV74386.1"/>
    </source>
</evidence>
<feature type="transmembrane region" description="Helical" evidence="8">
    <location>
        <begin position="181"/>
        <end position="201"/>
    </location>
</feature>